<evidence type="ECO:0000313" key="12">
    <source>
        <dbReference type="Proteomes" id="UP000202259"/>
    </source>
</evidence>
<dbReference type="GO" id="GO:0035529">
    <property type="term" value="F:NADH pyrophosphatase activity"/>
    <property type="evidence" value="ECO:0007669"/>
    <property type="project" value="TreeGrafter"/>
</dbReference>
<keyword evidence="12" id="KW-1185">Reference proteome</keyword>
<reference evidence="11 12" key="1">
    <citation type="submission" date="2017-08" db="EMBL/GenBank/DDBJ databases">
        <title>Complete genome of Colwellia sp. NB097-1, a psychrophile bacterium ioslated from Bering Sea.</title>
        <authorList>
            <person name="Chen X."/>
        </authorList>
    </citation>
    <scope>NUCLEOTIDE SEQUENCE [LARGE SCALE GENOMIC DNA]</scope>
    <source>
        <strain evidence="11 12">NB097-1</strain>
    </source>
</reference>
<evidence type="ECO:0000256" key="9">
    <source>
        <dbReference type="ARBA" id="ARBA00023679"/>
    </source>
</evidence>
<protein>
    <recommendedName>
        <fullName evidence="4">NAD(+) diphosphatase</fullName>
        <ecNumber evidence="4">3.6.1.22</ecNumber>
    </recommendedName>
</protein>
<dbReference type="InterPro" id="IPR015376">
    <property type="entry name" value="Znr_NADH_PPase"/>
</dbReference>
<dbReference type="AlphaFoldDB" id="A0A222GB22"/>
<organism evidence="11 12">
    <name type="scientific">Cognaticolwellia beringensis</name>
    <dbReference type="NCBI Taxonomy" id="1967665"/>
    <lineage>
        <taxon>Bacteria</taxon>
        <taxon>Pseudomonadati</taxon>
        <taxon>Pseudomonadota</taxon>
        <taxon>Gammaproteobacteria</taxon>
        <taxon>Alteromonadales</taxon>
        <taxon>Colwelliaceae</taxon>
        <taxon>Cognaticolwellia</taxon>
    </lineage>
</organism>
<dbReference type="OrthoDB" id="9791656at2"/>
<accession>A0A222GB22</accession>
<evidence type="ECO:0000313" key="11">
    <source>
        <dbReference type="EMBL" id="ASP48892.1"/>
    </source>
</evidence>
<dbReference type="InterPro" id="IPR000086">
    <property type="entry name" value="NUDIX_hydrolase_dom"/>
</dbReference>
<comment type="cofactor">
    <cofactor evidence="1">
        <name>Mg(2+)</name>
        <dbReference type="ChEBI" id="CHEBI:18420"/>
    </cofactor>
</comment>
<dbReference type="GO" id="GO:0006742">
    <property type="term" value="P:NADP+ catabolic process"/>
    <property type="evidence" value="ECO:0007669"/>
    <property type="project" value="TreeGrafter"/>
</dbReference>
<evidence type="ECO:0000256" key="4">
    <source>
        <dbReference type="ARBA" id="ARBA00012381"/>
    </source>
</evidence>
<dbReference type="InterPro" id="IPR020084">
    <property type="entry name" value="NUDIX_hydrolase_CS"/>
</dbReference>
<dbReference type="Pfam" id="PF00293">
    <property type="entry name" value="NUDIX"/>
    <property type="match status" value="1"/>
</dbReference>
<dbReference type="RefSeq" id="WP_081152542.1">
    <property type="nucleotide sequence ID" value="NZ_CP020465.1"/>
</dbReference>
<dbReference type="Proteomes" id="UP000202259">
    <property type="component" value="Chromosome"/>
</dbReference>
<evidence type="ECO:0000256" key="8">
    <source>
        <dbReference type="ARBA" id="ARBA00023027"/>
    </source>
</evidence>
<dbReference type="EC" id="3.6.1.22" evidence="4"/>
<dbReference type="PANTHER" id="PTHR42904">
    <property type="entry name" value="NUDIX HYDROLASE, NUDC SUBFAMILY"/>
    <property type="match status" value="1"/>
</dbReference>
<evidence type="ECO:0000256" key="3">
    <source>
        <dbReference type="ARBA" id="ARBA00009595"/>
    </source>
</evidence>
<dbReference type="Gene3D" id="3.90.79.10">
    <property type="entry name" value="Nucleoside Triphosphate Pyrophosphohydrolase"/>
    <property type="match status" value="1"/>
</dbReference>
<dbReference type="PROSITE" id="PS51462">
    <property type="entry name" value="NUDIX"/>
    <property type="match status" value="1"/>
</dbReference>
<comment type="similarity">
    <text evidence="3">Belongs to the Nudix hydrolase family. NudC subfamily.</text>
</comment>
<evidence type="ECO:0000256" key="6">
    <source>
        <dbReference type="ARBA" id="ARBA00022801"/>
    </source>
</evidence>
<dbReference type="PROSITE" id="PS00893">
    <property type="entry name" value="NUDIX_BOX"/>
    <property type="match status" value="1"/>
</dbReference>
<dbReference type="CDD" id="cd03429">
    <property type="entry name" value="NUDIX_NADH_pyrophosphatase_Nudt13"/>
    <property type="match status" value="1"/>
</dbReference>
<dbReference type="NCBIfam" id="NF001299">
    <property type="entry name" value="PRK00241.1"/>
    <property type="match status" value="1"/>
</dbReference>
<name>A0A222GB22_9GAMM</name>
<feature type="domain" description="Nudix hydrolase" evidence="10">
    <location>
        <begin position="182"/>
        <end position="313"/>
    </location>
</feature>
<comment type="catalytic activity">
    <reaction evidence="9">
        <text>a 5'-end NAD(+)-phospho-ribonucleoside in mRNA + H2O = a 5'-end phospho-adenosine-phospho-ribonucleoside in mRNA + beta-nicotinamide D-ribonucleotide + 2 H(+)</text>
        <dbReference type="Rhea" id="RHEA:60876"/>
        <dbReference type="Rhea" id="RHEA-COMP:15698"/>
        <dbReference type="Rhea" id="RHEA-COMP:15719"/>
        <dbReference type="ChEBI" id="CHEBI:14649"/>
        <dbReference type="ChEBI" id="CHEBI:15377"/>
        <dbReference type="ChEBI" id="CHEBI:15378"/>
        <dbReference type="ChEBI" id="CHEBI:144029"/>
        <dbReference type="ChEBI" id="CHEBI:144051"/>
    </reaction>
    <physiologicalReaction direction="left-to-right" evidence="9">
        <dbReference type="Rhea" id="RHEA:60877"/>
    </physiologicalReaction>
</comment>
<dbReference type="Pfam" id="PF09296">
    <property type="entry name" value="NUDIX-like"/>
    <property type="match status" value="1"/>
</dbReference>
<dbReference type="GO" id="GO:0046872">
    <property type="term" value="F:metal ion binding"/>
    <property type="evidence" value="ECO:0007669"/>
    <property type="project" value="UniProtKB-KW"/>
</dbReference>
<keyword evidence="5" id="KW-0479">Metal-binding</keyword>
<comment type="cofactor">
    <cofactor evidence="2">
        <name>Zn(2+)</name>
        <dbReference type="ChEBI" id="CHEBI:29105"/>
    </cofactor>
</comment>
<gene>
    <name evidence="11" type="ORF">B5D82_14615</name>
</gene>
<proteinExistence type="inferred from homology"/>
<keyword evidence="6" id="KW-0378">Hydrolase</keyword>
<sequence length="339" mass="38364">MDNDLTFCQMPLDRASTLRKSNTWLQEKLSAVDSRFYFYWRGNYLYIEEKICVFTEKCTVDTDVDFSKTLAFTDVITRSPITFLGTNEDVAHFVCDLSLMTDIEITPWLGKVAFDKVEFIDFRRSLSLLNPQQAAIISYAKALIHWQKSALFCGHCGGKTKPMDGGHRLVCENDSCQKEHFPRTDPVVIMLVEYQPKSGPAVCLLAEHHRTPEQVYSTLAGFVDPGESLQEAVKREVYEEAGVTVSSVSFIDSQPWPFPNSLMIGFIAQAQGMDLCLEEAELRSAGWFTAQQLADFSEWGDEGDAPKLPRKESISRLLIDLWCERQLRIADNALSLDTV</sequence>
<dbReference type="InterPro" id="IPR015797">
    <property type="entry name" value="NUDIX_hydrolase-like_dom_sf"/>
</dbReference>
<keyword evidence="7" id="KW-0460">Magnesium</keyword>
<dbReference type="KEGG" id="cber:B5D82_14615"/>
<dbReference type="InterPro" id="IPR049734">
    <property type="entry name" value="NudC-like_C"/>
</dbReference>
<evidence type="ECO:0000256" key="1">
    <source>
        <dbReference type="ARBA" id="ARBA00001946"/>
    </source>
</evidence>
<evidence type="ECO:0000256" key="5">
    <source>
        <dbReference type="ARBA" id="ARBA00022723"/>
    </source>
</evidence>
<dbReference type="Pfam" id="PF09297">
    <property type="entry name" value="Zn_ribbon_NUD"/>
    <property type="match status" value="1"/>
</dbReference>
<dbReference type="EMBL" id="CP020465">
    <property type="protein sequence ID" value="ASP48892.1"/>
    <property type="molecule type" value="Genomic_DNA"/>
</dbReference>
<evidence type="ECO:0000256" key="2">
    <source>
        <dbReference type="ARBA" id="ARBA00001947"/>
    </source>
</evidence>
<evidence type="ECO:0000259" key="10">
    <source>
        <dbReference type="PROSITE" id="PS51462"/>
    </source>
</evidence>
<dbReference type="GO" id="GO:0019677">
    <property type="term" value="P:NAD+ catabolic process"/>
    <property type="evidence" value="ECO:0007669"/>
    <property type="project" value="TreeGrafter"/>
</dbReference>
<dbReference type="SUPFAM" id="SSF55811">
    <property type="entry name" value="Nudix"/>
    <property type="match status" value="1"/>
</dbReference>
<dbReference type="InterPro" id="IPR015375">
    <property type="entry name" value="NADH_PPase-like_N"/>
</dbReference>
<dbReference type="Gene3D" id="3.90.79.20">
    <property type="match status" value="1"/>
</dbReference>
<dbReference type="GO" id="GO:0005829">
    <property type="term" value="C:cytosol"/>
    <property type="evidence" value="ECO:0007669"/>
    <property type="project" value="TreeGrafter"/>
</dbReference>
<evidence type="ECO:0000256" key="7">
    <source>
        <dbReference type="ARBA" id="ARBA00022842"/>
    </source>
</evidence>
<dbReference type="InterPro" id="IPR050241">
    <property type="entry name" value="NAD-cap_RNA_hydrolase_NudC"/>
</dbReference>
<dbReference type="PANTHER" id="PTHR42904:SF6">
    <property type="entry name" value="NAD-CAPPED RNA HYDROLASE NUDT12"/>
    <property type="match status" value="1"/>
</dbReference>
<keyword evidence="8" id="KW-0520">NAD</keyword>